<organism evidence="1 2">
    <name type="scientific">Gossypium australe</name>
    <dbReference type="NCBI Taxonomy" id="47621"/>
    <lineage>
        <taxon>Eukaryota</taxon>
        <taxon>Viridiplantae</taxon>
        <taxon>Streptophyta</taxon>
        <taxon>Embryophyta</taxon>
        <taxon>Tracheophyta</taxon>
        <taxon>Spermatophyta</taxon>
        <taxon>Magnoliopsida</taxon>
        <taxon>eudicotyledons</taxon>
        <taxon>Gunneridae</taxon>
        <taxon>Pentapetalae</taxon>
        <taxon>rosids</taxon>
        <taxon>malvids</taxon>
        <taxon>Malvales</taxon>
        <taxon>Malvaceae</taxon>
        <taxon>Malvoideae</taxon>
        <taxon>Gossypium</taxon>
    </lineage>
</organism>
<protein>
    <submittedName>
        <fullName evidence="1">Uncharacterized protein</fullName>
    </submittedName>
</protein>
<evidence type="ECO:0000313" key="2">
    <source>
        <dbReference type="Proteomes" id="UP000325315"/>
    </source>
</evidence>
<name>A0A5B6VLK7_9ROSI</name>
<comment type="caution">
    <text evidence="1">The sequence shown here is derived from an EMBL/GenBank/DDBJ whole genome shotgun (WGS) entry which is preliminary data.</text>
</comment>
<evidence type="ECO:0000313" key="1">
    <source>
        <dbReference type="EMBL" id="KAA3469947.1"/>
    </source>
</evidence>
<accession>A0A5B6VLK7</accession>
<reference evidence="2" key="1">
    <citation type="journal article" date="2019" name="Plant Biotechnol. J.">
        <title>Genome sequencing of the Australian wild diploid species Gossypium australe highlights disease resistance and delayed gland morphogenesis.</title>
        <authorList>
            <person name="Cai Y."/>
            <person name="Cai X."/>
            <person name="Wang Q."/>
            <person name="Wang P."/>
            <person name="Zhang Y."/>
            <person name="Cai C."/>
            <person name="Xu Y."/>
            <person name="Wang K."/>
            <person name="Zhou Z."/>
            <person name="Wang C."/>
            <person name="Geng S."/>
            <person name="Li B."/>
            <person name="Dong Q."/>
            <person name="Hou Y."/>
            <person name="Wang H."/>
            <person name="Ai P."/>
            <person name="Liu Z."/>
            <person name="Yi F."/>
            <person name="Sun M."/>
            <person name="An G."/>
            <person name="Cheng J."/>
            <person name="Zhang Y."/>
            <person name="Shi Q."/>
            <person name="Xie Y."/>
            <person name="Shi X."/>
            <person name="Chang Y."/>
            <person name="Huang F."/>
            <person name="Chen Y."/>
            <person name="Hong S."/>
            <person name="Mi L."/>
            <person name="Sun Q."/>
            <person name="Zhang L."/>
            <person name="Zhou B."/>
            <person name="Peng R."/>
            <person name="Zhang X."/>
            <person name="Liu F."/>
        </authorList>
    </citation>
    <scope>NUCLEOTIDE SEQUENCE [LARGE SCALE GENOMIC DNA]</scope>
    <source>
        <strain evidence="2">cv. PA1801</strain>
    </source>
</reference>
<keyword evidence="2" id="KW-1185">Reference proteome</keyword>
<proteinExistence type="predicted"/>
<dbReference type="AlphaFoldDB" id="A0A5B6VLK7"/>
<sequence>METYSDSGETRRRLVSTVARQRTEAVRADMTTRVCEDRGSLAGLRRWKLAAPRGNPRVSCLFSVVG</sequence>
<gene>
    <name evidence="1" type="ORF">EPI10_015693</name>
</gene>
<dbReference type="Proteomes" id="UP000325315">
    <property type="component" value="Unassembled WGS sequence"/>
</dbReference>
<dbReference type="EMBL" id="SMMG02000006">
    <property type="protein sequence ID" value="KAA3469947.1"/>
    <property type="molecule type" value="Genomic_DNA"/>
</dbReference>